<dbReference type="InterPro" id="IPR000333">
    <property type="entry name" value="TGFB_receptor"/>
</dbReference>
<keyword evidence="6" id="KW-0732">Signal</keyword>
<dbReference type="InterPro" id="IPR008271">
    <property type="entry name" value="Ser/Thr_kinase_AS"/>
</dbReference>
<dbReference type="EC" id="2.7.11.30" evidence="13"/>
<dbReference type="InterPro" id="IPR000719">
    <property type="entry name" value="Prot_kinase_dom"/>
</dbReference>
<evidence type="ECO:0000256" key="11">
    <source>
        <dbReference type="ARBA" id="ARBA00023136"/>
    </source>
</evidence>
<dbReference type="Gene3D" id="1.10.510.10">
    <property type="entry name" value="Transferase(Phosphotransferase) domain 1"/>
    <property type="match status" value="1"/>
</dbReference>
<keyword evidence="12 13" id="KW-0675">Receptor</keyword>
<evidence type="ECO:0000256" key="5">
    <source>
        <dbReference type="ARBA" id="ARBA00022692"/>
    </source>
</evidence>
<keyword evidence="13" id="KW-0464">Manganese</keyword>
<keyword evidence="11 13" id="KW-0472">Membrane</keyword>
<comment type="cofactor">
    <cofactor evidence="13">
        <name>Mg(2+)</name>
        <dbReference type="ChEBI" id="CHEBI:18420"/>
    </cofactor>
    <cofactor evidence="13">
        <name>Mn(2+)</name>
        <dbReference type="ChEBI" id="CHEBI:29035"/>
    </cofactor>
</comment>
<keyword evidence="5 13" id="KW-0812">Transmembrane</keyword>
<dbReference type="PRINTS" id="PR00653">
    <property type="entry name" value="ACTIVIN2R"/>
</dbReference>
<dbReference type="CDD" id="cd23617">
    <property type="entry name" value="TFP_LU_ECD_Daf4"/>
    <property type="match status" value="1"/>
</dbReference>
<evidence type="ECO:0000256" key="3">
    <source>
        <dbReference type="ARBA" id="ARBA00022527"/>
    </source>
</evidence>
<dbReference type="Gene3D" id="3.30.200.20">
    <property type="entry name" value="Phosphorylase Kinase, domain 1"/>
    <property type="match status" value="1"/>
</dbReference>
<evidence type="ECO:0000313" key="16">
    <source>
        <dbReference type="Proteomes" id="UP000095282"/>
    </source>
</evidence>
<evidence type="ECO:0000256" key="8">
    <source>
        <dbReference type="ARBA" id="ARBA00022777"/>
    </source>
</evidence>
<evidence type="ECO:0000313" key="17">
    <source>
        <dbReference type="WBParaSite" id="Csp11.Scaffold626.g6377.t2"/>
    </source>
</evidence>
<sequence length="693" mass="78557">MELNVTGLILDKSLVDRVEKKLLKSFLDKYMKNRNHTFTHQELEEQLTLISGSNPPTEGPEEIGAPLECAFYNSDDCEATGKCEITKETCYPESHLKGAGCYAVFSFPPVIEKNSTDLYIPVHRSQYQKLGCIQFQDPEMMGCAHDSICRQSQTVRTVGHCCCGTPNCNGQGLEQLNPAMMSKGGVPMYGIFSTLLIVIFLLACFVIALFGYRYNKQKEELKRKKFDKEKTNAMENGNLPLVAPEPTETTSIEMVEKPKALPISDFLLISKGRFGCVYKAKWTENGEEKQVAVKKVCESQKASFEAEKSLFDFFQTLDTRYSAIVGYVCAEQVGNEYWIVTDFQERLSLFELLKHNEISLTACGRLLLSMLDGLQFLHDDRPFFVGYLKKPVIHRDIKSKNILVKRDMTACIADFGLARAYDFATVRRDLTAQVGTRRYMAPETMDGAVEFTAAGFKAMDVYSMALVMWETISRTKLSETDTVPEYQVPYAELKYDPKLNKIREHVVTKQKRPLWRPEIKENESTQKFSSVAEQMWEKEGAARITAGCAFYLIWNQVMKGVTFPEESAKWDMEQGLEEEYNFQMDPAGTERMSKYHADYSLPHPSPDPINDQCPPVPPIPIVTENGTTYPNSTPNEPQAEPQESQIEECAEEENPKEERFFSMITGEFVTREQRDALNEADSFNGSATGNSFS</sequence>
<dbReference type="GO" id="GO:0005886">
    <property type="term" value="C:plasma membrane"/>
    <property type="evidence" value="ECO:0007669"/>
    <property type="project" value="TreeGrafter"/>
</dbReference>
<dbReference type="eggNOG" id="KOG3653">
    <property type="taxonomic scope" value="Eukaryota"/>
</dbReference>
<feature type="region of interest" description="Disordered" evidence="14">
    <location>
        <begin position="623"/>
        <end position="656"/>
    </location>
</feature>
<evidence type="ECO:0000259" key="15">
    <source>
        <dbReference type="PROSITE" id="PS50011"/>
    </source>
</evidence>
<dbReference type="SMART" id="SM00220">
    <property type="entry name" value="S_TKc"/>
    <property type="match status" value="1"/>
</dbReference>
<evidence type="ECO:0000256" key="4">
    <source>
        <dbReference type="ARBA" id="ARBA00022679"/>
    </source>
</evidence>
<feature type="region of interest" description="Disordered" evidence="14">
    <location>
        <begin position="672"/>
        <end position="693"/>
    </location>
</feature>
<comment type="catalytic activity">
    <reaction evidence="13">
        <text>L-threonyl-[receptor-protein] + ATP = O-phospho-L-threonyl-[receptor-protein] + ADP + H(+)</text>
        <dbReference type="Rhea" id="RHEA:44880"/>
        <dbReference type="Rhea" id="RHEA-COMP:11024"/>
        <dbReference type="Rhea" id="RHEA-COMP:11025"/>
        <dbReference type="ChEBI" id="CHEBI:15378"/>
        <dbReference type="ChEBI" id="CHEBI:30013"/>
        <dbReference type="ChEBI" id="CHEBI:30616"/>
        <dbReference type="ChEBI" id="CHEBI:61977"/>
        <dbReference type="ChEBI" id="CHEBI:456216"/>
        <dbReference type="EC" id="2.7.11.30"/>
    </reaction>
</comment>
<evidence type="ECO:0000256" key="9">
    <source>
        <dbReference type="ARBA" id="ARBA00022840"/>
    </source>
</evidence>
<feature type="compositionally biased region" description="Polar residues" evidence="14">
    <location>
        <begin position="681"/>
        <end position="693"/>
    </location>
</feature>
<dbReference type="InterPro" id="IPR045860">
    <property type="entry name" value="Snake_toxin-like_sf"/>
</dbReference>
<dbReference type="GO" id="GO:0005524">
    <property type="term" value="F:ATP binding"/>
    <property type="evidence" value="ECO:0007669"/>
    <property type="project" value="UniProtKB-UniRule"/>
</dbReference>
<evidence type="ECO:0000256" key="14">
    <source>
        <dbReference type="SAM" id="MobiDB-lite"/>
    </source>
</evidence>
<keyword evidence="4 13" id="KW-0808">Transferase</keyword>
<dbReference type="WBParaSite" id="Csp11.Scaffold626.g6377.t2">
    <property type="protein sequence ID" value="Csp11.Scaffold626.g6377.t2"/>
    <property type="gene ID" value="Csp11.Scaffold626.g6377"/>
</dbReference>
<dbReference type="Gene3D" id="2.10.60.10">
    <property type="entry name" value="CD59"/>
    <property type="match status" value="1"/>
</dbReference>
<dbReference type="InterPro" id="IPR011009">
    <property type="entry name" value="Kinase-like_dom_sf"/>
</dbReference>
<accession>A0A1I7TIX0</accession>
<dbReference type="FunFam" id="3.30.200.20:FF:000958">
    <property type="entry name" value="Receptor protein serine/threonine kinase"/>
    <property type="match status" value="1"/>
</dbReference>
<keyword evidence="3 13" id="KW-0723">Serine/threonine-protein kinase</keyword>
<dbReference type="SUPFAM" id="SSF56112">
    <property type="entry name" value="Protein kinase-like (PK-like)"/>
    <property type="match status" value="1"/>
</dbReference>
<dbReference type="GO" id="GO:0005024">
    <property type="term" value="F:transforming growth factor beta receptor activity"/>
    <property type="evidence" value="ECO:0007669"/>
    <property type="project" value="TreeGrafter"/>
</dbReference>
<evidence type="ECO:0000256" key="7">
    <source>
        <dbReference type="ARBA" id="ARBA00022741"/>
    </source>
</evidence>
<keyword evidence="8 13" id="KW-0418">Kinase</keyword>
<reference evidence="17" key="1">
    <citation type="submission" date="2016-11" db="UniProtKB">
        <authorList>
            <consortium name="WormBaseParasite"/>
        </authorList>
    </citation>
    <scope>IDENTIFICATION</scope>
</reference>
<keyword evidence="13" id="KW-0460">Magnesium</keyword>
<dbReference type="PANTHER" id="PTHR23255:SF100">
    <property type="entry name" value="RECEPTOR PROTEIN SERINE_THREONINE KINASE"/>
    <property type="match status" value="1"/>
</dbReference>
<feature type="compositionally biased region" description="Polar residues" evidence="14">
    <location>
        <begin position="624"/>
        <end position="636"/>
    </location>
</feature>
<protein>
    <recommendedName>
        <fullName evidence="13">Serine/threonine-protein kinase receptor</fullName>
        <ecNumber evidence="13">2.7.11.30</ecNumber>
    </recommendedName>
</protein>
<dbReference type="GO" id="GO:0030509">
    <property type="term" value="P:BMP signaling pathway"/>
    <property type="evidence" value="ECO:0007669"/>
    <property type="project" value="TreeGrafter"/>
</dbReference>
<comment type="similarity">
    <text evidence="2 13">Belongs to the protein kinase superfamily. TKL Ser/Thr protein kinase family. TGFB receptor subfamily.</text>
</comment>
<evidence type="ECO:0000256" key="13">
    <source>
        <dbReference type="RuleBase" id="RU361271"/>
    </source>
</evidence>
<evidence type="ECO:0000256" key="6">
    <source>
        <dbReference type="ARBA" id="ARBA00022729"/>
    </source>
</evidence>
<keyword evidence="10 13" id="KW-1133">Transmembrane helix</keyword>
<evidence type="ECO:0000256" key="1">
    <source>
        <dbReference type="ARBA" id="ARBA00004479"/>
    </source>
</evidence>
<comment type="subcellular location">
    <subcellularLocation>
        <location evidence="1 13">Membrane</location>
        <topology evidence="1 13">Single-pass type I membrane protein</topology>
    </subcellularLocation>
</comment>
<dbReference type="AlphaFoldDB" id="A0A1I7TIX0"/>
<dbReference type="GO" id="GO:0046872">
    <property type="term" value="F:metal ion binding"/>
    <property type="evidence" value="ECO:0007669"/>
    <property type="project" value="UniProtKB-KW"/>
</dbReference>
<feature type="domain" description="Protein kinase" evidence="15">
    <location>
        <begin position="263"/>
        <end position="558"/>
    </location>
</feature>
<proteinExistence type="inferred from homology"/>
<dbReference type="STRING" id="1561998.A0A1I7TIX0"/>
<evidence type="ECO:0000256" key="10">
    <source>
        <dbReference type="ARBA" id="ARBA00022989"/>
    </source>
</evidence>
<keyword evidence="16" id="KW-1185">Reference proteome</keyword>
<name>A0A1I7TIX0_9PELO</name>
<feature type="compositionally biased region" description="Acidic residues" evidence="14">
    <location>
        <begin position="645"/>
        <end position="655"/>
    </location>
</feature>
<dbReference type="GO" id="GO:0043235">
    <property type="term" value="C:receptor complex"/>
    <property type="evidence" value="ECO:0007669"/>
    <property type="project" value="TreeGrafter"/>
</dbReference>
<feature type="transmembrane region" description="Helical" evidence="13">
    <location>
        <begin position="188"/>
        <end position="214"/>
    </location>
</feature>
<dbReference type="Proteomes" id="UP000095282">
    <property type="component" value="Unplaced"/>
</dbReference>
<organism evidence="16 17">
    <name type="scientific">Caenorhabditis tropicalis</name>
    <dbReference type="NCBI Taxonomy" id="1561998"/>
    <lineage>
        <taxon>Eukaryota</taxon>
        <taxon>Metazoa</taxon>
        <taxon>Ecdysozoa</taxon>
        <taxon>Nematoda</taxon>
        <taxon>Chromadorea</taxon>
        <taxon>Rhabditida</taxon>
        <taxon>Rhabditina</taxon>
        <taxon>Rhabditomorpha</taxon>
        <taxon>Rhabditoidea</taxon>
        <taxon>Rhabditidae</taxon>
        <taxon>Peloderinae</taxon>
        <taxon>Caenorhabditis</taxon>
    </lineage>
</organism>
<keyword evidence="13" id="KW-0479">Metal-binding</keyword>
<evidence type="ECO:0000256" key="2">
    <source>
        <dbReference type="ARBA" id="ARBA00009605"/>
    </source>
</evidence>
<evidence type="ECO:0000256" key="12">
    <source>
        <dbReference type="ARBA" id="ARBA00023170"/>
    </source>
</evidence>
<dbReference type="PROSITE" id="PS50011">
    <property type="entry name" value="PROTEIN_KINASE_DOM"/>
    <property type="match status" value="1"/>
</dbReference>
<dbReference type="PANTHER" id="PTHR23255">
    <property type="entry name" value="TRANSFORMING GROWTH FACTOR-BETA RECEPTOR TYPE I AND II"/>
    <property type="match status" value="1"/>
</dbReference>
<keyword evidence="9 13" id="KW-0067">ATP-binding</keyword>
<dbReference type="Pfam" id="PF00069">
    <property type="entry name" value="Pkinase"/>
    <property type="match status" value="1"/>
</dbReference>
<keyword evidence="7 13" id="KW-0547">Nucleotide-binding</keyword>
<dbReference type="PROSITE" id="PS00108">
    <property type="entry name" value="PROTEIN_KINASE_ST"/>
    <property type="match status" value="1"/>
</dbReference>